<dbReference type="NCBIfam" id="NF001810">
    <property type="entry name" value="PRK00529.1"/>
    <property type="match status" value="1"/>
</dbReference>
<dbReference type="InterPro" id="IPR011768">
    <property type="entry name" value="Transl_elongation_fac_P"/>
</dbReference>
<dbReference type="PANTHER" id="PTHR30053">
    <property type="entry name" value="ELONGATION FACTOR P"/>
    <property type="match status" value="1"/>
</dbReference>
<evidence type="ECO:0000256" key="6">
    <source>
        <dbReference type="ARBA" id="ARBA00022917"/>
    </source>
</evidence>
<evidence type="ECO:0000313" key="12">
    <source>
        <dbReference type="EMBL" id="HHS52621.1"/>
    </source>
</evidence>
<evidence type="ECO:0000259" key="10">
    <source>
        <dbReference type="SMART" id="SM00841"/>
    </source>
</evidence>
<dbReference type="EMBL" id="DTLI01000168">
    <property type="protein sequence ID" value="HHS52621.1"/>
    <property type="molecule type" value="Genomic_DNA"/>
</dbReference>
<dbReference type="InterPro" id="IPR012340">
    <property type="entry name" value="NA-bd_OB-fold"/>
</dbReference>
<dbReference type="CDD" id="cd04470">
    <property type="entry name" value="S1_EF-P_repeat_1"/>
    <property type="match status" value="1"/>
</dbReference>
<dbReference type="InterPro" id="IPR015365">
    <property type="entry name" value="Elong-fact-P_C"/>
</dbReference>
<comment type="similarity">
    <text evidence="3 7 9">Belongs to the elongation factor P family.</text>
</comment>
<keyword evidence="4 7" id="KW-0963">Cytoplasm</keyword>
<evidence type="ECO:0000256" key="9">
    <source>
        <dbReference type="RuleBase" id="RU004389"/>
    </source>
</evidence>
<dbReference type="PROSITE" id="PS01275">
    <property type="entry name" value="EFP"/>
    <property type="match status" value="1"/>
</dbReference>
<evidence type="ECO:0000256" key="4">
    <source>
        <dbReference type="ARBA" id="ARBA00022490"/>
    </source>
</evidence>
<dbReference type="Pfam" id="PF08207">
    <property type="entry name" value="EFP_N"/>
    <property type="match status" value="1"/>
</dbReference>
<dbReference type="FunFam" id="2.30.30.30:FF:000003">
    <property type="entry name" value="Elongation factor P"/>
    <property type="match status" value="1"/>
</dbReference>
<dbReference type="InterPro" id="IPR013852">
    <property type="entry name" value="Transl_elong_P/YeiP_CS"/>
</dbReference>
<evidence type="ECO:0000256" key="2">
    <source>
        <dbReference type="ARBA" id="ARBA00004815"/>
    </source>
</evidence>
<dbReference type="SUPFAM" id="SSF50104">
    <property type="entry name" value="Translation proteins SH3-like domain"/>
    <property type="match status" value="1"/>
</dbReference>
<organism evidence="12">
    <name type="scientific">candidate division WOR-3 bacterium</name>
    <dbReference type="NCBI Taxonomy" id="2052148"/>
    <lineage>
        <taxon>Bacteria</taxon>
        <taxon>Bacteria division WOR-3</taxon>
    </lineage>
</organism>
<evidence type="ECO:0000259" key="11">
    <source>
        <dbReference type="SMART" id="SM01185"/>
    </source>
</evidence>
<dbReference type="AlphaFoldDB" id="A0A7C6EDF8"/>
<dbReference type="InterPro" id="IPR013185">
    <property type="entry name" value="Transl_elong_KOW-like"/>
</dbReference>
<reference evidence="12" key="1">
    <citation type="journal article" date="2020" name="mSystems">
        <title>Genome- and Community-Level Interaction Insights into Carbon Utilization and Element Cycling Functions of Hydrothermarchaeota in Hydrothermal Sediment.</title>
        <authorList>
            <person name="Zhou Z."/>
            <person name="Liu Y."/>
            <person name="Xu W."/>
            <person name="Pan J."/>
            <person name="Luo Z.H."/>
            <person name="Li M."/>
        </authorList>
    </citation>
    <scope>NUCLEOTIDE SEQUENCE [LARGE SCALE GENOMIC DNA]</scope>
    <source>
        <strain evidence="12">SpSt-876</strain>
    </source>
</reference>
<evidence type="ECO:0000256" key="7">
    <source>
        <dbReference type="HAMAP-Rule" id="MF_00141"/>
    </source>
</evidence>
<dbReference type="Gene3D" id="2.30.30.30">
    <property type="match status" value="1"/>
</dbReference>
<keyword evidence="6 7" id="KW-0648">Protein biosynthesis</keyword>
<accession>A0A7C6EDF8</accession>
<dbReference type="PIRSF" id="PIRSF005901">
    <property type="entry name" value="EF-P"/>
    <property type="match status" value="1"/>
</dbReference>
<dbReference type="HAMAP" id="MF_00141">
    <property type="entry name" value="EF_P"/>
    <property type="match status" value="1"/>
</dbReference>
<dbReference type="UniPathway" id="UPA00345"/>
<dbReference type="GO" id="GO:0003746">
    <property type="term" value="F:translation elongation factor activity"/>
    <property type="evidence" value="ECO:0007669"/>
    <property type="project" value="UniProtKB-UniRule"/>
</dbReference>
<evidence type="ECO:0000256" key="8">
    <source>
        <dbReference type="NCBIfam" id="TIGR00038"/>
    </source>
</evidence>
<comment type="function">
    <text evidence="7">Involved in peptide bond synthesis. Stimulates efficient translation and peptide-bond synthesis on native or reconstituted 70S ribosomes in vitro. Probably functions indirectly by altering the affinity of the ribosome for aminoacyl-tRNA, thus increasing their reactivity as acceptors for peptidyl transferase.</text>
</comment>
<dbReference type="FunFam" id="2.40.50.140:FF:000009">
    <property type="entry name" value="Elongation factor P"/>
    <property type="match status" value="1"/>
</dbReference>
<feature type="domain" description="Translation elongation factor P/YeiP central" evidence="11">
    <location>
        <begin position="67"/>
        <end position="121"/>
    </location>
</feature>
<dbReference type="GO" id="GO:0043043">
    <property type="term" value="P:peptide biosynthetic process"/>
    <property type="evidence" value="ECO:0007669"/>
    <property type="project" value="InterPro"/>
</dbReference>
<dbReference type="InterPro" id="IPR001059">
    <property type="entry name" value="Transl_elong_P/YeiP_cen"/>
</dbReference>
<dbReference type="Gene3D" id="2.40.50.140">
    <property type="entry name" value="Nucleic acid-binding proteins"/>
    <property type="match status" value="2"/>
</dbReference>
<dbReference type="GO" id="GO:0005829">
    <property type="term" value="C:cytosol"/>
    <property type="evidence" value="ECO:0007669"/>
    <property type="project" value="UniProtKB-ARBA"/>
</dbReference>
<dbReference type="NCBIfam" id="TIGR00038">
    <property type="entry name" value="efp"/>
    <property type="match status" value="1"/>
</dbReference>
<dbReference type="InterPro" id="IPR020599">
    <property type="entry name" value="Transl_elong_fac_P/YeiP"/>
</dbReference>
<feature type="domain" description="Elongation factor P C-terminal" evidence="10">
    <location>
        <begin position="129"/>
        <end position="184"/>
    </location>
</feature>
<dbReference type="CDD" id="cd05794">
    <property type="entry name" value="S1_EF-P_repeat_2"/>
    <property type="match status" value="1"/>
</dbReference>
<comment type="caution">
    <text evidence="12">The sequence shown here is derived from an EMBL/GenBank/DDBJ whole genome shotgun (WGS) entry which is preliminary data.</text>
</comment>
<dbReference type="Pfam" id="PF01132">
    <property type="entry name" value="EFP"/>
    <property type="match status" value="1"/>
</dbReference>
<name>A0A7C6EDF8_UNCW3</name>
<gene>
    <name evidence="7 12" type="primary">efp</name>
    <name evidence="12" type="ORF">ENW73_07140</name>
</gene>
<dbReference type="SMART" id="SM00841">
    <property type="entry name" value="Elong-fact-P_C"/>
    <property type="match status" value="1"/>
</dbReference>
<dbReference type="FunFam" id="2.40.50.140:FF:000004">
    <property type="entry name" value="Elongation factor P"/>
    <property type="match status" value="1"/>
</dbReference>
<evidence type="ECO:0000256" key="1">
    <source>
        <dbReference type="ARBA" id="ARBA00004496"/>
    </source>
</evidence>
<dbReference type="Pfam" id="PF09285">
    <property type="entry name" value="Elong-fact-P_C"/>
    <property type="match status" value="1"/>
</dbReference>
<dbReference type="InterPro" id="IPR008991">
    <property type="entry name" value="Translation_prot_SH3-like_sf"/>
</dbReference>
<dbReference type="InterPro" id="IPR014722">
    <property type="entry name" value="Rib_uL2_dom2"/>
</dbReference>
<comment type="pathway">
    <text evidence="2 7">Protein biosynthesis; polypeptide chain elongation.</text>
</comment>
<keyword evidence="5 7" id="KW-0251">Elongation factor</keyword>
<dbReference type="PANTHER" id="PTHR30053:SF12">
    <property type="entry name" value="ELONGATION FACTOR P (EF-P) FAMILY PROTEIN"/>
    <property type="match status" value="1"/>
</dbReference>
<dbReference type="SMART" id="SM01185">
    <property type="entry name" value="EFP"/>
    <property type="match status" value="1"/>
</dbReference>
<comment type="subcellular location">
    <subcellularLocation>
        <location evidence="1 7">Cytoplasm</location>
    </subcellularLocation>
</comment>
<evidence type="ECO:0000256" key="5">
    <source>
        <dbReference type="ARBA" id="ARBA00022768"/>
    </source>
</evidence>
<evidence type="ECO:0000256" key="3">
    <source>
        <dbReference type="ARBA" id="ARBA00009479"/>
    </source>
</evidence>
<protein>
    <recommendedName>
        <fullName evidence="7 8">Elongation factor P</fullName>
        <shortName evidence="7">EF-P</shortName>
    </recommendedName>
</protein>
<proteinExistence type="inferred from homology"/>
<sequence>MITPNDFRYGLLIRFKGSIYEILEYQRVKIAQRRAFVRTKMRNLMTSQVIEENLDSGEKIEEVEVERRRCQFLYHDEGNYYFMEMEHFEQFVIPKNILCEKTLYLTEGMELDVLYLDAKPTTVELPKFVNLKVIETEPDFRGDTAAGSGKPARLETGLVISVPFFISNGDIIKIDTRTNTYIERVAKQ</sequence>
<dbReference type="SUPFAM" id="SSF50249">
    <property type="entry name" value="Nucleic acid-binding proteins"/>
    <property type="match status" value="2"/>
</dbReference>